<comment type="subcellular location">
    <subcellularLocation>
        <location evidence="7">Cell membrane</location>
        <topology evidence="7">Multi-pass membrane protein</topology>
    </subcellularLocation>
    <subcellularLocation>
        <location evidence="1">Membrane</location>
        <topology evidence="1">Multi-pass membrane protein</topology>
    </subcellularLocation>
</comment>
<evidence type="ECO:0000313" key="10">
    <source>
        <dbReference type="EMBL" id="MCP1257508.1"/>
    </source>
</evidence>
<feature type="transmembrane region" description="Helical" evidence="7">
    <location>
        <begin position="135"/>
        <end position="156"/>
    </location>
</feature>
<feature type="transmembrane region" description="Helical" evidence="7">
    <location>
        <begin position="38"/>
        <end position="60"/>
    </location>
</feature>
<feature type="domain" description="Ferric oxidoreductase" evidence="9">
    <location>
        <begin position="73"/>
        <end position="185"/>
    </location>
</feature>
<proteinExistence type="inferred from homology"/>
<keyword evidence="2 7" id="KW-0813">Transport</keyword>
<dbReference type="Proteomes" id="UP001523528">
    <property type="component" value="Unassembled WGS sequence"/>
</dbReference>
<evidence type="ECO:0000256" key="3">
    <source>
        <dbReference type="ARBA" id="ARBA00022692"/>
    </source>
</evidence>
<comment type="subunit">
    <text evidence="7">Heterodimer of a catalytic subunit (MsrP) and a heme-binding subunit (MsrQ).</text>
</comment>
<comment type="caution">
    <text evidence="10">The sequence shown here is derived from an EMBL/GenBank/DDBJ whole genome shotgun (WGS) entry which is preliminary data.</text>
</comment>
<evidence type="ECO:0000256" key="7">
    <source>
        <dbReference type="HAMAP-Rule" id="MF_01207"/>
    </source>
</evidence>
<keyword evidence="7" id="KW-0285">Flavoprotein</keyword>
<evidence type="ECO:0000313" key="11">
    <source>
        <dbReference type="Proteomes" id="UP001523528"/>
    </source>
</evidence>
<keyword evidence="3 7" id="KW-0812">Transmembrane</keyword>
<feature type="transmembrane region" description="Helical" evidence="7">
    <location>
        <begin position="72"/>
        <end position="92"/>
    </location>
</feature>
<keyword evidence="7" id="KW-0479">Metal-binding</keyword>
<evidence type="ECO:0000256" key="1">
    <source>
        <dbReference type="ARBA" id="ARBA00004141"/>
    </source>
</evidence>
<dbReference type="PANTHER" id="PTHR36964:SF1">
    <property type="entry name" value="PROTEIN-METHIONINE-SULFOXIDE REDUCTASE HEME-BINDING SUBUNIT MSRQ"/>
    <property type="match status" value="1"/>
</dbReference>
<dbReference type="HAMAP" id="MF_01207">
    <property type="entry name" value="MsrQ"/>
    <property type="match status" value="1"/>
</dbReference>
<keyword evidence="7" id="KW-0249">Electron transport</keyword>
<keyword evidence="7" id="KW-1003">Cell membrane</keyword>
<evidence type="ECO:0000256" key="4">
    <source>
        <dbReference type="ARBA" id="ARBA00022989"/>
    </source>
</evidence>
<organism evidence="10 11">
    <name type="scientific">Acetobacter lambici</name>
    <dbReference type="NCBI Taxonomy" id="1332824"/>
    <lineage>
        <taxon>Bacteria</taxon>
        <taxon>Pseudomonadati</taxon>
        <taxon>Pseudomonadota</taxon>
        <taxon>Alphaproteobacteria</taxon>
        <taxon>Acetobacterales</taxon>
        <taxon>Acetobacteraceae</taxon>
        <taxon>Acetobacter</taxon>
    </lineage>
</organism>
<comment type="cofactor">
    <cofactor evidence="7">
        <name>heme b</name>
        <dbReference type="ChEBI" id="CHEBI:60344"/>
    </cofactor>
    <text evidence="7">Binds 1 heme b (iron(II)-protoporphyrin IX) group per subunit.</text>
</comment>
<protein>
    <recommendedName>
        <fullName evidence="7">Protein-methionine-sulfoxide reductase heme-binding subunit MsrQ</fullName>
    </recommendedName>
    <alternativeName>
        <fullName evidence="7">Flavocytochrome MsrQ</fullName>
    </alternativeName>
</protein>
<evidence type="ECO:0000256" key="6">
    <source>
        <dbReference type="ARBA" id="ARBA00023136"/>
    </source>
</evidence>
<dbReference type="InterPro" id="IPR013130">
    <property type="entry name" value="Fe3_Rdtase_TM_dom"/>
</dbReference>
<accession>A0ABT1EX89</accession>
<comment type="cofactor">
    <cofactor evidence="7">
        <name>FMN</name>
        <dbReference type="ChEBI" id="CHEBI:58210"/>
    </cofactor>
    <text evidence="7">Binds 1 FMN per subunit.</text>
</comment>
<dbReference type="EMBL" id="JAMYZZ010000002">
    <property type="protein sequence ID" value="MCP1257508.1"/>
    <property type="molecule type" value="Genomic_DNA"/>
</dbReference>
<keyword evidence="6 7" id="KW-0472">Membrane</keyword>
<dbReference type="InterPro" id="IPR022837">
    <property type="entry name" value="MsrQ-like"/>
</dbReference>
<keyword evidence="7" id="KW-0349">Heme</keyword>
<gene>
    <name evidence="7" type="primary">msrQ</name>
    <name evidence="10" type="ORF">NKW50_02740</name>
</gene>
<feature type="transmembrane region" description="Helical" evidence="7">
    <location>
        <begin position="200"/>
        <end position="216"/>
    </location>
</feature>
<comment type="function">
    <text evidence="7">Part of the MsrPQ system that repairs oxidized periplasmic proteins containing methionine sulfoxide residues (Met-O), using respiratory chain electrons. Thus protects these proteins from oxidative-stress damage caused by reactive species of oxygen and chlorine generated by the host defense mechanisms. MsrPQ is essential for the maintenance of envelope integrity under bleach stress, rescuing a wide series of structurally unrelated periplasmic proteins from methionine oxidation. MsrQ provides electrons for reduction to the reductase catalytic subunit MsrP, using the quinone pool of the respiratory chain.</text>
</comment>
<dbReference type="PANTHER" id="PTHR36964">
    <property type="entry name" value="PROTEIN-METHIONINE-SULFOXIDE REDUCTASE HEME-BINDING SUBUNIT MSRQ"/>
    <property type="match status" value="1"/>
</dbReference>
<feature type="transmembrane region" description="Helical" evidence="7">
    <location>
        <begin position="104"/>
        <end position="123"/>
    </location>
</feature>
<feature type="region of interest" description="Disordered" evidence="8">
    <location>
        <begin position="1"/>
        <end position="22"/>
    </location>
</feature>
<keyword evidence="11" id="KW-1185">Reference proteome</keyword>
<evidence type="ECO:0000256" key="2">
    <source>
        <dbReference type="ARBA" id="ARBA00022448"/>
    </source>
</evidence>
<keyword evidence="4 7" id="KW-1133">Transmembrane helix</keyword>
<sequence>MAVLHGKVGHQSGKGQTMAPPVAGRARRKNLSPLARQVLLYSLFLLPAVFDLVEGWMGWLGPKPYRECLHDFGRYAFRFLLISLLVTPLRRFGGINLILYRRPLGLLAFTYAALHITLYLTWARELDPIRIWGDFITRPFLVFGLLAFVILCVLAATSTRKSIMRLGKRWAPLHKTVYVAMVLACVHYSLAFKVWHVEPFIYAAIAAVVLATRLVPKTQKNRPTPG</sequence>
<reference evidence="10 11" key="1">
    <citation type="submission" date="2022-06" db="EMBL/GenBank/DDBJ databases">
        <title>Acetobacer genomes from food samples.</title>
        <authorList>
            <person name="Sombolestani A."/>
        </authorList>
    </citation>
    <scope>NUCLEOTIDE SEQUENCE [LARGE SCALE GENOMIC DNA]</scope>
    <source>
        <strain evidence="10 11">R-83285</strain>
    </source>
</reference>
<evidence type="ECO:0000256" key="8">
    <source>
        <dbReference type="SAM" id="MobiDB-lite"/>
    </source>
</evidence>
<keyword evidence="5 7" id="KW-0408">Iron</keyword>
<evidence type="ECO:0000256" key="5">
    <source>
        <dbReference type="ARBA" id="ARBA00023004"/>
    </source>
</evidence>
<comment type="similarity">
    <text evidence="7">Belongs to the MsrQ family.</text>
</comment>
<keyword evidence="7" id="KW-0288">FMN</keyword>
<evidence type="ECO:0000259" key="9">
    <source>
        <dbReference type="Pfam" id="PF01794"/>
    </source>
</evidence>
<dbReference type="Pfam" id="PF01794">
    <property type="entry name" value="Ferric_reduct"/>
    <property type="match status" value="1"/>
</dbReference>
<name>A0ABT1EX89_9PROT</name>
<feature type="transmembrane region" description="Helical" evidence="7">
    <location>
        <begin position="177"/>
        <end position="194"/>
    </location>
</feature>